<dbReference type="InParanoid" id="B4LKE0"/>
<dbReference type="EMBL" id="CH940648">
    <property type="protein sequence ID" value="EDW61731.2"/>
    <property type="molecule type" value="Genomic_DNA"/>
</dbReference>
<organism evidence="1 2">
    <name type="scientific">Drosophila virilis</name>
    <name type="common">Fruit fly</name>
    <dbReference type="NCBI Taxonomy" id="7244"/>
    <lineage>
        <taxon>Eukaryota</taxon>
        <taxon>Metazoa</taxon>
        <taxon>Ecdysozoa</taxon>
        <taxon>Arthropoda</taxon>
        <taxon>Hexapoda</taxon>
        <taxon>Insecta</taxon>
        <taxon>Pterygota</taxon>
        <taxon>Neoptera</taxon>
        <taxon>Endopterygota</taxon>
        <taxon>Diptera</taxon>
        <taxon>Brachycera</taxon>
        <taxon>Muscomorpha</taxon>
        <taxon>Ephydroidea</taxon>
        <taxon>Drosophilidae</taxon>
        <taxon>Drosophila</taxon>
    </lineage>
</organism>
<protein>
    <submittedName>
        <fullName evidence="1">Uncharacterized protein</fullName>
    </submittedName>
</protein>
<dbReference type="AlphaFoldDB" id="B4LKE0"/>
<dbReference type="HOGENOM" id="CLU_181011_0_0_1"/>
<evidence type="ECO:0000313" key="1">
    <source>
        <dbReference type="EMBL" id="EDW61731.2"/>
    </source>
</evidence>
<proteinExistence type="predicted"/>
<dbReference type="Pfam" id="PF06477">
    <property type="entry name" value="DUF1091"/>
    <property type="match status" value="1"/>
</dbReference>
<dbReference type="InterPro" id="IPR010512">
    <property type="entry name" value="DUF1091"/>
</dbReference>
<sequence length="259" mass="29556">MSAVLAELWIFANLWTRLRSPRPNRASGGGYLLTGTSATREDELLGVTGRRKRLEVTPDDWRQNDAATAAPAANECLINVTDFSDFQEAIETERRTLETANALRLYIKNNLKLTIKSIALNCDDDLVQECQQVPGNSHVFSFKPTRQVDSFFLDIQVKSQTTERILFDLKYKNACRFLNNPLMNKIFSRIYNDIVVNNSYFKCPIKPGIYYLSNRVTANVISFLHPAGRYLLTVRINTSQSEMPFVMEIVCNYNIVPIK</sequence>
<evidence type="ECO:0000313" key="2">
    <source>
        <dbReference type="Proteomes" id="UP000008792"/>
    </source>
</evidence>
<accession>B4LKE0</accession>
<gene>
    <name evidence="1" type="primary">Dvir\GJ20149</name>
    <name evidence="1" type="ORF">Dvir_GJ20149</name>
</gene>
<name>B4LKE0_DROVI</name>
<reference evidence="1 2" key="1">
    <citation type="journal article" date="2007" name="Nature">
        <title>Evolution of genes and genomes on the Drosophila phylogeny.</title>
        <authorList>
            <consortium name="Drosophila 12 Genomes Consortium"/>
            <person name="Clark A.G."/>
            <person name="Eisen M.B."/>
            <person name="Smith D.R."/>
            <person name="Bergman C.M."/>
            <person name="Oliver B."/>
            <person name="Markow T.A."/>
            <person name="Kaufman T.C."/>
            <person name="Kellis M."/>
            <person name="Gelbart W."/>
            <person name="Iyer V.N."/>
            <person name="Pollard D.A."/>
            <person name="Sackton T.B."/>
            <person name="Larracuente A.M."/>
            <person name="Singh N.D."/>
            <person name="Abad J.P."/>
            <person name="Abt D.N."/>
            <person name="Adryan B."/>
            <person name="Aguade M."/>
            <person name="Akashi H."/>
            <person name="Anderson W.W."/>
            <person name="Aquadro C.F."/>
            <person name="Ardell D.H."/>
            <person name="Arguello R."/>
            <person name="Artieri C.G."/>
            <person name="Barbash D.A."/>
            <person name="Barker D."/>
            <person name="Barsanti P."/>
            <person name="Batterham P."/>
            <person name="Batzoglou S."/>
            <person name="Begun D."/>
            <person name="Bhutkar A."/>
            <person name="Blanco E."/>
            <person name="Bosak S.A."/>
            <person name="Bradley R.K."/>
            <person name="Brand A.D."/>
            <person name="Brent M.R."/>
            <person name="Brooks A.N."/>
            <person name="Brown R.H."/>
            <person name="Butlin R.K."/>
            <person name="Caggese C."/>
            <person name="Calvi B.R."/>
            <person name="Bernardo de Carvalho A."/>
            <person name="Caspi A."/>
            <person name="Castrezana S."/>
            <person name="Celniker S.E."/>
            <person name="Chang J.L."/>
            <person name="Chapple C."/>
            <person name="Chatterji S."/>
            <person name="Chinwalla A."/>
            <person name="Civetta A."/>
            <person name="Clifton S.W."/>
            <person name="Comeron J.M."/>
            <person name="Costello J.C."/>
            <person name="Coyne J.A."/>
            <person name="Daub J."/>
            <person name="David R.G."/>
            <person name="Delcher A.L."/>
            <person name="Delehaunty K."/>
            <person name="Do C.B."/>
            <person name="Ebling H."/>
            <person name="Edwards K."/>
            <person name="Eickbush T."/>
            <person name="Evans J.D."/>
            <person name="Filipski A."/>
            <person name="Findeiss S."/>
            <person name="Freyhult E."/>
            <person name="Fulton L."/>
            <person name="Fulton R."/>
            <person name="Garcia A.C."/>
            <person name="Gardiner A."/>
            <person name="Garfield D.A."/>
            <person name="Garvin B.E."/>
            <person name="Gibson G."/>
            <person name="Gilbert D."/>
            <person name="Gnerre S."/>
            <person name="Godfrey J."/>
            <person name="Good R."/>
            <person name="Gotea V."/>
            <person name="Gravely B."/>
            <person name="Greenberg A.J."/>
            <person name="Griffiths-Jones S."/>
            <person name="Gross S."/>
            <person name="Guigo R."/>
            <person name="Gustafson E.A."/>
            <person name="Haerty W."/>
            <person name="Hahn M.W."/>
            <person name="Halligan D.L."/>
            <person name="Halpern A.L."/>
            <person name="Halter G.M."/>
            <person name="Han M.V."/>
            <person name="Heger A."/>
            <person name="Hillier L."/>
            <person name="Hinrichs A.S."/>
            <person name="Holmes I."/>
            <person name="Hoskins R.A."/>
            <person name="Hubisz M.J."/>
            <person name="Hultmark D."/>
            <person name="Huntley M.A."/>
            <person name="Jaffe D.B."/>
            <person name="Jagadeeshan S."/>
            <person name="Jeck W.R."/>
            <person name="Johnson J."/>
            <person name="Jones C.D."/>
            <person name="Jordan W.C."/>
            <person name="Karpen G.H."/>
            <person name="Kataoka E."/>
            <person name="Keightley P.D."/>
            <person name="Kheradpour P."/>
            <person name="Kirkness E.F."/>
            <person name="Koerich L.B."/>
            <person name="Kristiansen K."/>
            <person name="Kudrna D."/>
            <person name="Kulathinal R.J."/>
            <person name="Kumar S."/>
            <person name="Kwok R."/>
            <person name="Lander E."/>
            <person name="Langley C.H."/>
            <person name="Lapoint R."/>
            <person name="Lazzaro B.P."/>
            <person name="Lee S.J."/>
            <person name="Levesque L."/>
            <person name="Li R."/>
            <person name="Lin C.F."/>
            <person name="Lin M.F."/>
            <person name="Lindblad-Toh K."/>
            <person name="Llopart A."/>
            <person name="Long M."/>
            <person name="Low L."/>
            <person name="Lozovsky E."/>
            <person name="Lu J."/>
            <person name="Luo M."/>
            <person name="Machado C.A."/>
            <person name="Makalowski W."/>
            <person name="Marzo M."/>
            <person name="Matsuda M."/>
            <person name="Matzkin L."/>
            <person name="McAllister B."/>
            <person name="McBride C.S."/>
            <person name="McKernan B."/>
            <person name="McKernan K."/>
            <person name="Mendez-Lago M."/>
            <person name="Minx P."/>
            <person name="Mollenhauer M.U."/>
            <person name="Montooth K."/>
            <person name="Mount S.M."/>
            <person name="Mu X."/>
            <person name="Myers E."/>
            <person name="Negre B."/>
            <person name="Newfeld S."/>
            <person name="Nielsen R."/>
            <person name="Noor M.A."/>
            <person name="O'Grady P."/>
            <person name="Pachter L."/>
            <person name="Papaceit M."/>
            <person name="Parisi M.J."/>
            <person name="Parisi M."/>
            <person name="Parts L."/>
            <person name="Pedersen J.S."/>
            <person name="Pesole G."/>
            <person name="Phillippy A.M."/>
            <person name="Ponting C.P."/>
            <person name="Pop M."/>
            <person name="Porcelli D."/>
            <person name="Powell J.R."/>
            <person name="Prohaska S."/>
            <person name="Pruitt K."/>
            <person name="Puig M."/>
            <person name="Quesneville H."/>
            <person name="Ram K.R."/>
            <person name="Rand D."/>
            <person name="Rasmussen M.D."/>
            <person name="Reed L.K."/>
            <person name="Reenan R."/>
            <person name="Reily A."/>
            <person name="Remington K.A."/>
            <person name="Rieger T.T."/>
            <person name="Ritchie M.G."/>
            <person name="Robin C."/>
            <person name="Rogers Y.H."/>
            <person name="Rohde C."/>
            <person name="Rozas J."/>
            <person name="Rubenfield M.J."/>
            <person name="Ruiz A."/>
            <person name="Russo S."/>
            <person name="Salzberg S.L."/>
            <person name="Sanchez-Gracia A."/>
            <person name="Saranga D.J."/>
            <person name="Sato H."/>
            <person name="Schaeffer S.W."/>
            <person name="Schatz M.C."/>
            <person name="Schlenke T."/>
            <person name="Schwartz R."/>
            <person name="Segarra C."/>
            <person name="Singh R.S."/>
            <person name="Sirot L."/>
            <person name="Sirota M."/>
            <person name="Sisneros N.B."/>
            <person name="Smith C.D."/>
            <person name="Smith T.F."/>
            <person name="Spieth J."/>
            <person name="Stage D.E."/>
            <person name="Stark A."/>
            <person name="Stephan W."/>
            <person name="Strausberg R.L."/>
            <person name="Strempel S."/>
            <person name="Sturgill D."/>
            <person name="Sutton G."/>
            <person name="Sutton G.G."/>
            <person name="Tao W."/>
            <person name="Teichmann S."/>
            <person name="Tobari Y.N."/>
            <person name="Tomimura Y."/>
            <person name="Tsolas J.M."/>
            <person name="Valente V.L."/>
            <person name="Venter E."/>
            <person name="Venter J.C."/>
            <person name="Vicario S."/>
            <person name="Vieira F.G."/>
            <person name="Vilella A.J."/>
            <person name="Villasante A."/>
            <person name="Walenz B."/>
            <person name="Wang J."/>
            <person name="Wasserman M."/>
            <person name="Watts T."/>
            <person name="Wilson D."/>
            <person name="Wilson R.K."/>
            <person name="Wing R.A."/>
            <person name="Wolfner M.F."/>
            <person name="Wong A."/>
            <person name="Wong G.K."/>
            <person name="Wu C.I."/>
            <person name="Wu G."/>
            <person name="Yamamoto D."/>
            <person name="Yang H.P."/>
            <person name="Yang S.P."/>
            <person name="Yorke J.A."/>
            <person name="Yoshida K."/>
            <person name="Zdobnov E."/>
            <person name="Zhang P."/>
            <person name="Zhang Y."/>
            <person name="Zimin A.V."/>
            <person name="Baldwin J."/>
            <person name="Abdouelleil A."/>
            <person name="Abdulkadir J."/>
            <person name="Abebe A."/>
            <person name="Abera B."/>
            <person name="Abreu J."/>
            <person name="Acer S.C."/>
            <person name="Aftuck L."/>
            <person name="Alexander A."/>
            <person name="An P."/>
            <person name="Anderson E."/>
            <person name="Anderson S."/>
            <person name="Arachi H."/>
            <person name="Azer M."/>
            <person name="Bachantsang P."/>
            <person name="Barry A."/>
            <person name="Bayul T."/>
            <person name="Berlin A."/>
            <person name="Bessette D."/>
            <person name="Bloom T."/>
            <person name="Blye J."/>
            <person name="Boguslavskiy L."/>
            <person name="Bonnet C."/>
            <person name="Boukhgalter B."/>
            <person name="Bourzgui I."/>
            <person name="Brown A."/>
            <person name="Cahill P."/>
            <person name="Channer S."/>
            <person name="Cheshatsang Y."/>
            <person name="Chuda L."/>
            <person name="Citroen M."/>
            <person name="Collymore A."/>
            <person name="Cooke P."/>
            <person name="Costello M."/>
            <person name="D'Aco K."/>
            <person name="Daza R."/>
            <person name="De Haan G."/>
            <person name="DeGray S."/>
            <person name="DeMaso C."/>
            <person name="Dhargay N."/>
            <person name="Dooley K."/>
            <person name="Dooley E."/>
            <person name="Doricent M."/>
            <person name="Dorje P."/>
            <person name="Dorjee K."/>
            <person name="Dupes A."/>
            <person name="Elong R."/>
            <person name="Falk J."/>
            <person name="Farina A."/>
            <person name="Faro S."/>
            <person name="Ferguson D."/>
            <person name="Fisher S."/>
            <person name="Foley C.D."/>
            <person name="Franke A."/>
            <person name="Friedrich D."/>
            <person name="Gadbois L."/>
            <person name="Gearin G."/>
            <person name="Gearin C.R."/>
            <person name="Giannoukos G."/>
            <person name="Goode T."/>
            <person name="Graham J."/>
            <person name="Grandbois E."/>
            <person name="Grewal S."/>
            <person name="Gyaltsen K."/>
            <person name="Hafez N."/>
            <person name="Hagos B."/>
            <person name="Hall J."/>
            <person name="Henson C."/>
            <person name="Hollinger A."/>
            <person name="Honan T."/>
            <person name="Huard M.D."/>
            <person name="Hughes L."/>
            <person name="Hurhula B."/>
            <person name="Husby M.E."/>
            <person name="Kamat A."/>
            <person name="Kanga B."/>
            <person name="Kashin S."/>
            <person name="Khazanovich D."/>
            <person name="Kisner P."/>
            <person name="Lance K."/>
            <person name="Lara M."/>
            <person name="Lee W."/>
            <person name="Lennon N."/>
            <person name="Letendre F."/>
            <person name="LeVine R."/>
            <person name="Lipovsky A."/>
            <person name="Liu X."/>
            <person name="Liu J."/>
            <person name="Liu S."/>
            <person name="Lokyitsang T."/>
            <person name="Lokyitsang Y."/>
            <person name="Lubonja R."/>
            <person name="Lui A."/>
            <person name="MacDonald P."/>
            <person name="Magnisalis V."/>
            <person name="Maru K."/>
            <person name="Matthews C."/>
            <person name="McCusker W."/>
            <person name="McDonough S."/>
            <person name="Mehta T."/>
            <person name="Meldrim J."/>
            <person name="Meneus L."/>
            <person name="Mihai O."/>
            <person name="Mihalev A."/>
            <person name="Mihova T."/>
            <person name="Mittelman R."/>
            <person name="Mlenga V."/>
            <person name="Montmayeur A."/>
            <person name="Mulrain L."/>
            <person name="Navidi A."/>
            <person name="Naylor J."/>
            <person name="Negash T."/>
            <person name="Nguyen T."/>
            <person name="Nguyen N."/>
            <person name="Nicol R."/>
            <person name="Norbu C."/>
            <person name="Norbu N."/>
            <person name="Novod N."/>
            <person name="O'Neill B."/>
            <person name="Osman S."/>
            <person name="Markiewicz E."/>
            <person name="Oyono O.L."/>
            <person name="Patti C."/>
            <person name="Phunkhang P."/>
            <person name="Pierre F."/>
            <person name="Priest M."/>
            <person name="Raghuraman S."/>
            <person name="Rege F."/>
            <person name="Reyes R."/>
            <person name="Rise C."/>
            <person name="Rogov P."/>
            <person name="Ross K."/>
            <person name="Ryan E."/>
            <person name="Settipalli S."/>
            <person name="Shea T."/>
            <person name="Sherpa N."/>
            <person name="Shi L."/>
            <person name="Shih D."/>
            <person name="Sparrow T."/>
            <person name="Spaulding J."/>
            <person name="Stalker J."/>
            <person name="Stange-Thomann N."/>
            <person name="Stavropoulos S."/>
            <person name="Stone C."/>
            <person name="Strader C."/>
            <person name="Tesfaye S."/>
            <person name="Thomson T."/>
            <person name="Thoulutsang Y."/>
            <person name="Thoulutsang D."/>
            <person name="Topham K."/>
            <person name="Topping I."/>
            <person name="Tsamla T."/>
            <person name="Vassiliev H."/>
            <person name="Vo A."/>
            <person name="Wangchuk T."/>
            <person name="Wangdi T."/>
            <person name="Weiand M."/>
            <person name="Wilkinson J."/>
            <person name="Wilson A."/>
            <person name="Yadav S."/>
            <person name="Young G."/>
            <person name="Yu Q."/>
            <person name="Zembek L."/>
            <person name="Zhong D."/>
            <person name="Zimmer A."/>
            <person name="Zwirko Z."/>
            <person name="Jaffe D.B."/>
            <person name="Alvarez P."/>
            <person name="Brockman W."/>
            <person name="Butler J."/>
            <person name="Chin C."/>
            <person name="Gnerre S."/>
            <person name="Grabherr M."/>
            <person name="Kleber M."/>
            <person name="Mauceli E."/>
            <person name="MacCallum I."/>
        </authorList>
    </citation>
    <scope>NUCLEOTIDE SEQUENCE [LARGE SCALE GENOMIC DNA]</scope>
    <source>
        <strain evidence="2">Tucson 15010-1051.87</strain>
    </source>
</reference>
<dbReference type="OrthoDB" id="8066187at2759"/>
<dbReference type="Proteomes" id="UP000008792">
    <property type="component" value="Unassembled WGS sequence"/>
</dbReference>
<keyword evidence="2" id="KW-1185">Reference proteome</keyword>